<dbReference type="InterPro" id="IPR036388">
    <property type="entry name" value="WH-like_DNA-bd_sf"/>
</dbReference>
<evidence type="ECO:0000313" key="8">
    <source>
        <dbReference type="Proteomes" id="UP001592582"/>
    </source>
</evidence>
<comment type="caution">
    <text evidence="5">The sequence shown here is derived from an EMBL/GenBank/DDBJ whole genome shotgun (WGS) entry which is preliminary data.</text>
</comment>
<dbReference type="Gene3D" id="1.10.10.10">
    <property type="entry name" value="Winged helix-like DNA-binding domain superfamily/Winged helix DNA-binding domain"/>
    <property type="match status" value="1"/>
</dbReference>
<dbReference type="InterPro" id="IPR000835">
    <property type="entry name" value="HTH_MarR-typ"/>
</dbReference>
<dbReference type="SUPFAM" id="SSF46785">
    <property type="entry name" value="Winged helix' DNA-binding domain"/>
    <property type="match status" value="1"/>
</dbReference>
<dbReference type="InterPro" id="IPR023187">
    <property type="entry name" value="Tscrpt_reg_MarR-type_CS"/>
</dbReference>
<keyword evidence="3" id="KW-0804">Transcription</keyword>
<reference evidence="7 8" key="1">
    <citation type="submission" date="2024-09" db="EMBL/GenBank/DDBJ databases">
        <authorList>
            <person name="Lee S.D."/>
        </authorList>
    </citation>
    <scope>NUCLEOTIDE SEQUENCE [LARGE SCALE GENOMIC DNA]</scope>
    <source>
        <strain evidence="5 8">N1-1</strain>
        <strain evidence="6 7">N1-3</strain>
    </source>
</reference>
<organism evidence="5 8">
    <name type="scientific">Streptacidiphilus alkalitolerans</name>
    <dbReference type="NCBI Taxonomy" id="3342712"/>
    <lineage>
        <taxon>Bacteria</taxon>
        <taxon>Bacillati</taxon>
        <taxon>Actinomycetota</taxon>
        <taxon>Actinomycetes</taxon>
        <taxon>Kitasatosporales</taxon>
        <taxon>Streptomycetaceae</taxon>
        <taxon>Streptacidiphilus</taxon>
    </lineage>
</organism>
<keyword evidence="8" id="KW-1185">Reference proteome</keyword>
<evidence type="ECO:0000313" key="5">
    <source>
        <dbReference type="EMBL" id="MFC1407971.1"/>
    </source>
</evidence>
<dbReference type="PROSITE" id="PS01117">
    <property type="entry name" value="HTH_MARR_1"/>
    <property type="match status" value="1"/>
</dbReference>
<dbReference type="EMBL" id="JBHEZY010000002">
    <property type="protein sequence ID" value="MFC1430451.1"/>
    <property type="molecule type" value="Genomic_DNA"/>
</dbReference>
<evidence type="ECO:0000256" key="1">
    <source>
        <dbReference type="ARBA" id="ARBA00023015"/>
    </source>
</evidence>
<protein>
    <submittedName>
        <fullName evidence="5">MarR family winged helix-turn-helix transcriptional regulator</fullName>
    </submittedName>
</protein>
<feature type="domain" description="HTH marR-type" evidence="4">
    <location>
        <begin position="7"/>
        <end position="144"/>
    </location>
</feature>
<keyword evidence="1" id="KW-0805">Transcription regulation</keyword>
<dbReference type="InterPro" id="IPR036390">
    <property type="entry name" value="WH_DNA-bd_sf"/>
</dbReference>
<keyword evidence="2" id="KW-0238">DNA-binding</keyword>
<dbReference type="PANTHER" id="PTHR39515:SF2">
    <property type="entry name" value="HTH-TYPE TRANSCRIPTIONAL REGULATOR RV0880"/>
    <property type="match status" value="1"/>
</dbReference>
<dbReference type="Proteomes" id="UP001592582">
    <property type="component" value="Unassembled WGS sequence"/>
</dbReference>
<evidence type="ECO:0000259" key="4">
    <source>
        <dbReference type="PROSITE" id="PS50995"/>
    </source>
</evidence>
<evidence type="ECO:0000313" key="6">
    <source>
        <dbReference type="EMBL" id="MFC1430451.1"/>
    </source>
</evidence>
<dbReference type="Gene3D" id="1.10.287.100">
    <property type="match status" value="1"/>
</dbReference>
<gene>
    <name evidence="6" type="ORF">ACEZDB_07195</name>
    <name evidence="5" type="ORF">ACEZDG_01615</name>
</gene>
<dbReference type="RefSeq" id="WP_380501364.1">
    <property type="nucleotide sequence ID" value="NZ_JBHEZX010000001.1"/>
</dbReference>
<evidence type="ECO:0000256" key="3">
    <source>
        <dbReference type="ARBA" id="ARBA00023163"/>
    </source>
</evidence>
<dbReference type="EMBL" id="JBHEZX010000001">
    <property type="protein sequence ID" value="MFC1407971.1"/>
    <property type="molecule type" value="Genomic_DNA"/>
</dbReference>
<dbReference type="InterPro" id="IPR052526">
    <property type="entry name" value="HTH-type_Bedaq_tolerance"/>
</dbReference>
<proteinExistence type="predicted"/>
<evidence type="ECO:0000256" key="2">
    <source>
        <dbReference type="ARBA" id="ARBA00023125"/>
    </source>
</evidence>
<dbReference type="Proteomes" id="UP001592530">
    <property type="component" value="Unassembled WGS sequence"/>
</dbReference>
<accession>A0ABV6V2M5</accession>
<dbReference type="SMART" id="SM00347">
    <property type="entry name" value="HTH_MARR"/>
    <property type="match status" value="1"/>
</dbReference>
<sequence>MVHEEQLSQAVTELRVLTGQLMRRMRAAHEWAALTLSQAAVLHRLATEGPDTPAALARAERVRPQSMGATLGALEQQGLVDRRPHPTDGRQVVMAATENGLALLAEIRTAKENWLLQAVRSHLDPEEQRTLIDSVALLRRLVES</sequence>
<dbReference type="PROSITE" id="PS50995">
    <property type="entry name" value="HTH_MARR_2"/>
    <property type="match status" value="1"/>
</dbReference>
<dbReference type="PANTHER" id="PTHR39515">
    <property type="entry name" value="CONSERVED PROTEIN"/>
    <property type="match status" value="1"/>
</dbReference>
<evidence type="ECO:0000313" key="7">
    <source>
        <dbReference type="Proteomes" id="UP001592530"/>
    </source>
</evidence>
<dbReference type="Pfam" id="PF12802">
    <property type="entry name" value="MarR_2"/>
    <property type="match status" value="1"/>
</dbReference>
<name>A0ABV6V2M5_9ACTN</name>